<dbReference type="AlphaFoldDB" id="A0A399P2T2"/>
<gene>
    <name evidence="2" type="ORF">DZF97_15485</name>
</gene>
<name>A0A399P2T2_9MICO</name>
<reference evidence="2 3" key="1">
    <citation type="submission" date="2018-08" db="EMBL/GenBank/DDBJ databases">
        <title>Genome Sequence of Clavibacter michiganensis Subspecies type strains, and the Atypical Peach-Colored Strains Isolated from Tomato.</title>
        <authorList>
            <person name="Osdaghi E."/>
            <person name="Portier P."/>
            <person name="Briand M."/>
            <person name="Jacques M.-A."/>
        </authorList>
    </citation>
    <scope>NUCLEOTIDE SEQUENCE [LARGE SCALE GENOMIC DNA]</scope>
    <source>
        <strain evidence="2 3">CFBP 7577</strain>
    </source>
</reference>
<sequence length="63" mass="6834">DVRLLAEHALPGDGRANGADPREEPALTAPLVVLQPSEEHWILIGSLLEDIRRIRSEIIGGAE</sequence>
<protein>
    <submittedName>
        <fullName evidence="2">FUSC family protein</fullName>
    </submittedName>
</protein>
<feature type="region of interest" description="Disordered" evidence="1">
    <location>
        <begin position="1"/>
        <end position="23"/>
    </location>
</feature>
<evidence type="ECO:0000313" key="3">
    <source>
        <dbReference type="Proteomes" id="UP000265361"/>
    </source>
</evidence>
<evidence type="ECO:0000313" key="2">
    <source>
        <dbReference type="EMBL" id="RIJ00322.1"/>
    </source>
</evidence>
<comment type="caution">
    <text evidence="2">The sequence shown here is derived from an EMBL/GenBank/DDBJ whole genome shotgun (WGS) entry which is preliminary data.</text>
</comment>
<dbReference type="Proteomes" id="UP000265361">
    <property type="component" value="Unassembled WGS sequence"/>
</dbReference>
<proteinExistence type="predicted"/>
<organism evidence="2 3">
    <name type="scientific">Clavibacter nebraskensis</name>
    <dbReference type="NCBI Taxonomy" id="31963"/>
    <lineage>
        <taxon>Bacteria</taxon>
        <taxon>Bacillati</taxon>
        <taxon>Actinomycetota</taxon>
        <taxon>Actinomycetes</taxon>
        <taxon>Micrococcales</taxon>
        <taxon>Microbacteriaceae</taxon>
        <taxon>Clavibacter</taxon>
    </lineage>
</organism>
<accession>A0A399P2T2</accession>
<dbReference type="EMBL" id="QWED01000753">
    <property type="protein sequence ID" value="RIJ00322.1"/>
    <property type="molecule type" value="Genomic_DNA"/>
</dbReference>
<feature type="non-terminal residue" evidence="2">
    <location>
        <position position="1"/>
    </location>
</feature>
<evidence type="ECO:0000256" key="1">
    <source>
        <dbReference type="SAM" id="MobiDB-lite"/>
    </source>
</evidence>